<sequence length="80" mass="8822">MNAAAGIDSRFSVQGHKSRIFLVSALHASMVRRDLLCQGYGDDATCIICFSLVKRDAENAQQAPHVMHGLGLFINSLRKY</sequence>
<reference evidence="1" key="1">
    <citation type="submission" date="2016-08" db="EMBL/GenBank/DDBJ databases">
        <title>Comparative Genomic Analysis of Emerging Non-sorbitol Fermenting Shiga Toxin-producing Escherichia coli O55:H7.</title>
        <authorList>
            <person name="Schutz K."/>
            <person name="Cowley L.A."/>
            <person name="Dallman T.J."/>
        </authorList>
    </citation>
    <scope>NUCLEOTIDE SEQUENCE</scope>
    <source>
        <strain evidence="1">122262</strain>
        <plasmid evidence="1">unnamed</plasmid>
    </source>
</reference>
<evidence type="ECO:0000313" key="1">
    <source>
        <dbReference type="EMBL" id="ARD70688.1"/>
    </source>
</evidence>
<name>A0A1V0M715_ECOLX</name>
<dbReference type="AlphaFoldDB" id="A0A1V0M715"/>
<protein>
    <submittedName>
        <fullName evidence="1">Uncharacterized protein</fullName>
    </submittedName>
</protein>
<proteinExistence type="predicted"/>
<accession>A0A1V0M715</accession>
<geneLocation type="plasmid" evidence="1">
    <name>unnamed</name>
</geneLocation>
<dbReference type="EMBL" id="KX808482">
    <property type="protein sequence ID" value="ARD70688.1"/>
    <property type="molecule type" value="Genomic_DNA"/>
</dbReference>
<keyword evidence="1" id="KW-0614">Plasmid</keyword>
<organism evidence="1">
    <name type="scientific">Escherichia coli O55:H7</name>
    <dbReference type="NCBI Taxonomy" id="244320"/>
    <lineage>
        <taxon>Bacteria</taxon>
        <taxon>Pseudomonadati</taxon>
        <taxon>Pseudomonadota</taxon>
        <taxon>Gammaproteobacteria</taxon>
        <taxon>Enterobacterales</taxon>
        <taxon>Enterobacteriaceae</taxon>
        <taxon>Escherichia</taxon>
    </lineage>
</organism>